<keyword evidence="1" id="KW-0472">Membrane</keyword>
<name>A0AB73BBW9_9GAMM</name>
<dbReference type="Gene3D" id="3.40.710.10">
    <property type="entry name" value="DD-peptidase/beta-lactamase superfamily"/>
    <property type="match status" value="1"/>
</dbReference>
<protein>
    <submittedName>
        <fullName evidence="4">Class A beta-lactamase-related serine hydrolase</fullName>
    </submittedName>
</protein>
<reference evidence="4 5" key="1">
    <citation type="submission" date="2019-01" db="EMBL/GenBank/DDBJ databases">
        <title>Genome sequences of marine Pseudoalteromonas species.</title>
        <authorList>
            <person name="Boraston A.B."/>
            <person name="Hehemann J.-H."/>
            <person name="Vickers C.J."/>
            <person name="Salama-Alber O."/>
            <person name="Abe K."/>
            <person name="Hettle A.J."/>
        </authorList>
    </citation>
    <scope>NUCLEOTIDE SEQUENCE [LARGE SCALE GENOMIC DNA]</scope>
    <source>
        <strain evidence="4 5">PS42</strain>
    </source>
</reference>
<keyword evidence="1" id="KW-1133">Transmembrane helix</keyword>
<evidence type="ECO:0000259" key="3">
    <source>
        <dbReference type="Pfam" id="PF00144"/>
    </source>
</evidence>
<keyword evidence="1" id="KW-0812">Transmembrane</keyword>
<dbReference type="Proteomes" id="UP000324162">
    <property type="component" value="Unassembled WGS sequence"/>
</dbReference>
<dbReference type="RefSeq" id="WP_149615119.1">
    <property type="nucleotide sequence ID" value="NZ_SEUK01000055.1"/>
</dbReference>
<dbReference type="SUPFAM" id="SSF56601">
    <property type="entry name" value="beta-lactamase/transpeptidase-like"/>
    <property type="match status" value="1"/>
</dbReference>
<dbReference type="InterPro" id="IPR012338">
    <property type="entry name" value="Beta-lactam/transpept-like"/>
</dbReference>
<evidence type="ECO:0000313" key="5">
    <source>
        <dbReference type="Proteomes" id="UP000324162"/>
    </source>
</evidence>
<feature type="chain" id="PRO_5044499576" evidence="2">
    <location>
        <begin position="21"/>
        <end position="605"/>
    </location>
</feature>
<sequence length="605" mass="68622">MHPKFLSLFLVLFSLNIAYAESDTHIETEIQNTIDTEDIVGLSWSTISKGHVEVGSVGYANISKLEHMMPAQKMHVGSVTKSVLAMGVLHLIFEGRLSLDSNIEALLPGLNFDNVWHHRSPIKVKNLLDHTAGLDNIRMWQLLSTKPLPNTPLGKAFESSRQNLLKIRTEPGTQYSYSNMGYTLLAMVIEAVTNQRYEEFLDDNLLAPLEMYDSSFEFISQQGQYADPLLAMGYHENNVTQIAVPSYLRPSGQFTTTAPDMAKFMNFILNEGKVNGQNFVKPEHMKMLTNPFNTKAHIEGLNIGHGLAFANRDRHNVLGMCHPGTTFGFRAYICLFPDEKKGFFYAANTDNETADYEKFNKLFINKLSVVSASIAESTGKGTGLSKLEGIYLPSPNNMAEFEFIDMLFNFIWLEQSNEHLLMKSLQNADRRLIQVGDHLFRDVNRTQASHVFYWDSERRLFVSDGLKTFKQVSIIALVLYWLSLSFGLIGLFYIFLVGLIRVIKRDKESFVRIKWGFINLLLFSFPVYLYVQQSFLQFGDITAASVSLAFLSGILPLTLLFSLWISLRVKLQSKLIKLDVAAILISVQLVLVLVFWGQLPVIFWQ</sequence>
<feature type="transmembrane region" description="Helical" evidence="1">
    <location>
        <begin position="578"/>
        <end position="599"/>
    </location>
</feature>
<evidence type="ECO:0000256" key="2">
    <source>
        <dbReference type="SAM" id="SignalP"/>
    </source>
</evidence>
<feature type="transmembrane region" description="Helical" evidence="1">
    <location>
        <begin position="478"/>
        <end position="503"/>
    </location>
</feature>
<keyword evidence="2" id="KW-0732">Signal</keyword>
<dbReference type="GO" id="GO:0016787">
    <property type="term" value="F:hydrolase activity"/>
    <property type="evidence" value="ECO:0007669"/>
    <property type="project" value="UniProtKB-KW"/>
</dbReference>
<evidence type="ECO:0000256" key="1">
    <source>
        <dbReference type="SAM" id="Phobius"/>
    </source>
</evidence>
<feature type="transmembrane region" description="Helical" evidence="1">
    <location>
        <begin position="543"/>
        <end position="566"/>
    </location>
</feature>
<keyword evidence="4" id="KW-0378">Hydrolase</keyword>
<proteinExistence type="predicted"/>
<feature type="domain" description="Beta-lactamase-related" evidence="3">
    <location>
        <begin position="30"/>
        <end position="356"/>
    </location>
</feature>
<dbReference type="InterPro" id="IPR001466">
    <property type="entry name" value="Beta-lactam-related"/>
</dbReference>
<evidence type="ECO:0000313" key="4">
    <source>
        <dbReference type="EMBL" id="KAA1156871.1"/>
    </source>
</evidence>
<gene>
    <name evidence="4" type="ORF">EU508_18250</name>
</gene>
<dbReference type="PANTHER" id="PTHR46825">
    <property type="entry name" value="D-ALANYL-D-ALANINE-CARBOXYPEPTIDASE/ENDOPEPTIDASE AMPH"/>
    <property type="match status" value="1"/>
</dbReference>
<dbReference type="AlphaFoldDB" id="A0AB73BBW9"/>
<dbReference type="InterPro" id="IPR050491">
    <property type="entry name" value="AmpC-like"/>
</dbReference>
<accession>A0AB73BBW9</accession>
<dbReference type="PANTHER" id="PTHR46825:SF9">
    <property type="entry name" value="BETA-LACTAMASE-RELATED DOMAIN-CONTAINING PROTEIN"/>
    <property type="match status" value="1"/>
</dbReference>
<organism evidence="4 5">
    <name type="scientific">Pseudoalteromonas fuliginea</name>
    <dbReference type="NCBI Taxonomy" id="1872678"/>
    <lineage>
        <taxon>Bacteria</taxon>
        <taxon>Pseudomonadati</taxon>
        <taxon>Pseudomonadota</taxon>
        <taxon>Gammaproteobacteria</taxon>
        <taxon>Alteromonadales</taxon>
        <taxon>Pseudoalteromonadaceae</taxon>
        <taxon>Pseudoalteromonas</taxon>
    </lineage>
</organism>
<feature type="signal peptide" evidence="2">
    <location>
        <begin position="1"/>
        <end position="20"/>
    </location>
</feature>
<dbReference type="EMBL" id="SEUK01000055">
    <property type="protein sequence ID" value="KAA1156871.1"/>
    <property type="molecule type" value="Genomic_DNA"/>
</dbReference>
<comment type="caution">
    <text evidence="4">The sequence shown here is derived from an EMBL/GenBank/DDBJ whole genome shotgun (WGS) entry which is preliminary data.</text>
</comment>
<feature type="transmembrane region" description="Helical" evidence="1">
    <location>
        <begin position="515"/>
        <end position="531"/>
    </location>
</feature>
<dbReference type="Pfam" id="PF00144">
    <property type="entry name" value="Beta-lactamase"/>
    <property type="match status" value="1"/>
</dbReference>